<dbReference type="RefSeq" id="XP_023947519.2">
    <property type="nucleotide sequence ID" value="XM_024091751.2"/>
</dbReference>
<evidence type="ECO:0000313" key="2">
    <source>
        <dbReference type="RefSeq" id="XP_023947519.2"/>
    </source>
</evidence>
<gene>
    <name evidence="2" type="primary">LOC112052606</name>
</gene>
<dbReference type="GeneID" id="112052606"/>
<sequence length="148" mass="17278">MGVKLLVLLGLFIGVLYGLHILAQDYQAITKPKVLRFLFKRDLKYATNYNATVRWRKILQYDTMQCARLLYCDLGAHLPDNELRRGFTYMLALATKEEDNAALEEFKSAYFHGRMLRDNPALCREKYPSCPFKAVLLFDLLHYLLHTL</sequence>
<name>A0A6J1NKP9_BICAN</name>
<dbReference type="KEGG" id="bany:112052606"/>
<dbReference type="OrthoDB" id="6340939at2759"/>
<accession>A0A6J1NKP9</accession>
<protein>
    <submittedName>
        <fullName evidence="2">Uncharacterized protein LOC112052606 isoform X1</fullName>
    </submittedName>
</protein>
<evidence type="ECO:0000313" key="1">
    <source>
        <dbReference type="Proteomes" id="UP001652582"/>
    </source>
</evidence>
<dbReference type="AlphaFoldDB" id="A0A6J1NKP9"/>
<dbReference type="Proteomes" id="UP001652582">
    <property type="component" value="Chromosome 9"/>
</dbReference>
<organism evidence="1 2">
    <name type="scientific">Bicyclus anynana</name>
    <name type="common">Squinting bush brown butterfly</name>
    <dbReference type="NCBI Taxonomy" id="110368"/>
    <lineage>
        <taxon>Eukaryota</taxon>
        <taxon>Metazoa</taxon>
        <taxon>Ecdysozoa</taxon>
        <taxon>Arthropoda</taxon>
        <taxon>Hexapoda</taxon>
        <taxon>Insecta</taxon>
        <taxon>Pterygota</taxon>
        <taxon>Neoptera</taxon>
        <taxon>Endopterygota</taxon>
        <taxon>Lepidoptera</taxon>
        <taxon>Glossata</taxon>
        <taxon>Ditrysia</taxon>
        <taxon>Papilionoidea</taxon>
        <taxon>Nymphalidae</taxon>
        <taxon>Satyrinae</taxon>
        <taxon>Satyrini</taxon>
        <taxon>Mycalesina</taxon>
        <taxon>Bicyclus</taxon>
    </lineage>
</organism>
<reference evidence="2" key="1">
    <citation type="submission" date="2025-08" db="UniProtKB">
        <authorList>
            <consortium name="RefSeq"/>
        </authorList>
    </citation>
    <scope>IDENTIFICATION</scope>
</reference>
<keyword evidence="1" id="KW-1185">Reference proteome</keyword>
<proteinExistence type="predicted"/>